<accession>A0ABN3TQS5</accession>
<sequence length="112" mass="12072">MSGANSPEWVIRLLALIHLDASMVGADQPTGDARRPAPLRTEMCIGALGVVVVATLQERVPEQLLGQATSLVVLSTVALTPFSYALAAPCVDRADRRAQQRGFLKQRPFSPY</sequence>
<evidence type="ECO:0000313" key="1">
    <source>
        <dbReference type="EMBL" id="GAA2712092.1"/>
    </source>
</evidence>
<proteinExistence type="predicted"/>
<gene>
    <name evidence="1" type="ORF">GCM10010315_15080</name>
</gene>
<organism evidence="1 2">
    <name type="scientific">Streptomyces luteosporeus</name>
    <dbReference type="NCBI Taxonomy" id="173856"/>
    <lineage>
        <taxon>Bacteria</taxon>
        <taxon>Bacillati</taxon>
        <taxon>Actinomycetota</taxon>
        <taxon>Actinomycetes</taxon>
        <taxon>Kitasatosporales</taxon>
        <taxon>Streptomycetaceae</taxon>
        <taxon>Streptomyces</taxon>
    </lineage>
</organism>
<evidence type="ECO:0000313" key="2">
    <source>
        <dbReference type="Proteomes" id="UP001500886"/>
    </source>
</evidence>
<dbReference type="EMBL" id="BAAASL010000005">
    <property type="protein sequence ID" value="GAA2712092.1"/>
    <property type="molecule type" value="Genomic_DNA"/>
</dbReference>
<keyword evidence="2" id="KW-1185">Reference proteome</keyword>
<reference evidence="1 2" key="1">
    <citation type="journal article" date="2019" name="Int. J. Syst. Evol. Microbiol.">
        <title>The Global Catalogue of Microorganisms (GCM) 10K type strain sequencing project: providing services to taxonomists for standard genome sequencing and annotation.</title>
        <authorList>
            <consortium name="The Broad Institute Genomics Platform"/>
            <consortium name="The Broad Institute Genome Sequencing Center for Infectious Disease"/>
            <person name="Wu L."/>
            <person name="Ma J."/>
        </authorList>
    </citation>
    <scope>NUCLEOTIDE SEQUENCE [LARGE SCALE GENOMIC DNA]</scope>
    <source>
        <strain evidence="1 2">JCM 4542</strain>
    </source>
</reference>
<evidence type="ECO:0008006" key="3">
    <source>
        <dbReference type="Google" id="ProtNLM"/>
    </source>
</evidence>
<dbReference type="Proteomes" id="UP001500886">
    <property type="component" value="Unassembled WGS sequence"/>
</dbReference>
<protein>
    <recommendedName>
        <fullName evidence="3">Cation/H+ exchanger domain-containing protein</fullName>
    </recommendedName>
</protein>
<name>A0ABN3TQS5_9ACTN</name>
<comment type="caution">
    <text evidence="1">The sequence shown here is derived from an EMBL/GenBank/DDBJ whole genome shotgun (WGS) entry which is preliminary data.</text>
</comment>